<protein>
    <submittedName>
        <fullName evidence="1">Uncharacterized protein</fullName>
    </submittedName>
</protein>
<reference evidence="1 2" key="1">
    <citation type="submission" date="2013-07" db="EMBL/GenBank/DDBJ databases">
        <authorList>
            <person name="Genoscope - CEA"/>
        </authorList>
    </citation>
    <scope>NUCLEOTIDE SEQUENCE [LARGE SCALE GENOMIC DNA]</scope>
    <source>
        <strain evidence="1 2">G6</strain>
    </source>
</reference>
<evidence type="ECO:0000313" key="1">
    <source>
        <dbReference type="EMBL" id="CDG21509.1"/>
    </source>
</evidence>
<dbReference type="EMBL" id="FO704551">
    <property type="protein sequence ID" value="CDG21509.1"/>
    <property type="molecule type" value="Genomic_DNA"/>
</dbReference>
<keyword evidence="2" id="KW-1185">Reference proteome</keyword>
<dbReference type="Proteomes" id="UP000032735">
    <property type="component" value="Chromosome"/>
</dbReference>
<gene>
    <name evidence="1" type="ORF">XPG1_1854</name>
</gene>
<accession>A0A068R397</accession>
<proteinExistence type="predicted"/>
<dbReference type="AlphaFoldDB" id="A0A068R397"/>
<name>A0A068R397_9GAMM</name>
<dbReference type="HOGENOM" id="CLU_2775077_0_0_6"/>
<sequence>MDTSPNFVFSTFNKNALLRLKKPEHFVQALSYKDGGEGGIRTLDTFSRIHTFQACSFSLSDTSPNLLLQ</sequence>
<dbReference type="KEGG" id="xpo:XPG1_1854"/>
<evidence type="ECO:0000313" key="2">
    <source>
        <dbReference type="Proteomes" id="UP000032735"/>
    </source>
</evidence>
<dbReference type="STRING" id="1354304.XPG1_1854"/>
<organism evidence="1 2">
    <name type="scientific">Xenorhabdus poinarii G6</name>
    <dbReference type="NCBI Taxonomy" id="1354304"/>
    <lineage>
        <taxon>Bacteria</taxon>
        <taxon>Pseudomonadati</taxon>
        <taxon>Pseudomonadota</taxon>
        <taxon>Gammaproteobacteria</taxon>
        <taxon>Enterobacterales</taxon>
        <taxon>Morganellaceae</taxon>
        <taxon>Xenorhabdus</taxon>
    </lineage>
</organism>